<evidence type="ECO:0000256" key="2">
    <source>
        <dbReference type="ARBA" id="ARBA00023002"/>
    </source>
</evidence>
<dbReference type="AlphaFoldDB" id="A0A2A4T3F4"/>
<dbReference type="InterPro" id="IPR016162">
    <property type="entry name" value="Ald_DH_N"/>
</dbReference>
<dbReference type="InterPro" id="IPR051020">
    <property type="entry name" value="ALDH-related_metabolic_enz"/>
</dbReference>
<dbReference type="InterPro" id="IPR016161">
    <property type="entry name" value="Ald_DH/histidinol_DH"/>
</dbReference>
<reference evidence="7" key="1">
    <citation type="submission" date="2017-08" db="EMBL/GenBank/DDBJ databases">
        <title>A dynamic microbial community with high functional redundancy inhabits the cold, oxic subseafloor aquifer.</title>
        <authorList>
            <person name="Tully B.J."/>
            <person name="Wheat C.G."/>
            <person name="Glazer B.T."/>
            <person name="Huber J.A."/>
        </authorList>
    </citation>
    <scope>NUCLEOTIDE SEQUENCE [LARGE SCALE GENOMIC DNA]</scope>
</reference>
<evidence type="ECO:0000256" key="1">
    <source>
        <dbReference type="ARBA" id="ARBA00009986"/>
    </source>
</evidence>
<organism evidence="6 7">
    <name type="scientific">SAR324 cluster bacterium</name>
    <dbReference type="NCBI Taxonomy" id="2024889"/>
    <lineage>
        <taxon>Bacteria</taxon>
        <taxon>Deltaproteobacteria</taxon>
        <taxon>SAR324 cluster</taxon>
    </lineage>
</organism>
<evidence type="ECO:0000256" key="3">
    <source>
        <dbReference type="PROSITE-ProRule" id="PRU10007"/>
    </source>
</evidence>
<name>A0A2A4T3F4_9DELT</name>
<feature type="domain" description="Aldehyde dehydrogenase" evidence="5">
    <location>
        <begin position="18"/>
        <end position="476"/>
    </location>
</feature>
<dbReference type="EMBL" id="NVSR01000040">
    <property type="protein sequence ID" value="PCI28146.1"/>
    <property type="molecule type" value="Genomic_DNA"/>
</dbReference>
<gene>
    <name evidence="6" type="ORF">COB67_06985</name>
</gene>
<dbReference type="SUPFAM" id="SSF53720">
    <property type="entry name" value="ALDH-like"/>
    <property type="match status" value="1"/>
</dbReference>
<dbReference type="PANTHER" id="PTHR42991:SF1">
    <property type="entry name" value="ALDEHYDE DEHYDROGENASE"/>
    <property type="match status" value="1"/>
</dbReference>
<dbReference type="InterPro" id="IPR015590">
    <property type="entry name" value="Aldehyde_DH_dom"/>
</dbReference>
<dbReference type="InterPro" id="IPR016163">
    <property type="entry name" value="Ald_DH_C"/>
</dbReference>
<protein>
    <submittedName>
        <fullName evidence="6">Aldehyde dehydrogenase</fullName>
    </submittedName>
</protein>
<evidence type="ECO:0000313" key="6">
    <source>
        <dbReference type="EMBL" id="PCI28146.1"/>
    </source>
</evidence>
<dbReference type="FunFam" id="3.40.605.10:FF:000007">
    <property type="entry name" value="NAD/NADP-dependent betaine aldehyde dehydrogenase"/>
    <property type="match status" value="1"/>
</dbReference>
<evidence type="ECO:0000256" key="4">
    <source>
        <dbReference type="RuleBase" id="RU003345"/>
    </source>
</evidence>
<dbReference type="Pfam" id="PF00171">
    <property type="entry name" value="Aldedh"/>
    <property type="match status" value="1"/>
</dbReference>
<comment type="caution">
    <text evidence="6">The sequence shown here is derived from an EMBL/GenBank/DDBJ whole genome shotgun (WGS) entry which is preliminary data.</text>
</comment>
<dbReference type="Proteomes" id="UP000218113">
    <property type="component" value="Unassembled WGS sequence"/>
</dbReference>
<dbReference type="InterPro" id="IPR029510">
    <property type="entry name" value="Ald_DH_CS_GLU"/>
</dbReference>
<dbReference type="PROSITE" id="PS00687">
    <property type="entry name" value="ALDEHYDE_DEHYDR_GLU"/>
    <property type="match status" value="1"/>
</dbReference>
<dbReference type="Gene3D" id="3.40.605.10">
    <property type="entry name" value="Aldehyde Dehydrogenase, Chain A, domain 1"/>
    <property type="match status" value="1"/>
</dbReference>
<evidence type="ECO:0000259" key="5">
    <source>
        <dbReference type="Pfam" id="PF00171"/>
    </source>
</evidence>
<keyword evidence="2 4" id="KW-0560">Oxidoreductase</keyword>
<evidence type="ECO:0000313" key="7">
    <source>
        <dbReference type="Proteomes" id="UP000218113"/>
    </source>
</evidence>
<accession>A0A2A4T3F4</accession>
<feature type="active site" evidence="3">
    <location>
        <position position="254"/>
    </location>
</feature>
<sequence length="480" mass="52234">MQVFQQILKKGNFINGQWQPQGTGETLTVVNKYDQSVMAELPLASEEQMEEAIQSAETAFGIMKRWSAEKRAELLFRLQEELEKVQEPLAELIVAEAGKPIGYARSEAQRCVTTIALAATEATRLAGEHVPMDHDAGLGKTAFTKRFPIGPIACISPFNFPLNLALHKVAPALAIGCSVVLKPAPQAPLSCLLLAALAEKVGYPAGAVNVLVTDIPVAEKMVRDERMKMLSFTGSPQVGWYLKSICGQKKVALELGGNAAVIVDETADLKVAAKTIAVGAYLYAGQICISTQRIYVMDSVFDVFQQLLLKEMEAIQTGDPAKAENMVGPIIDKTHLQRIDSWVQEALQQGAELLSGGKILSEKNNLYAPTLLTNTQPNMKVVQEEVFGPVAILEKINTFQEGIDQINDSIFGLQAGVFTNQLSQMKVAHEQLEVAGVMINNVPGFRVDSMPYGGVKASGLGREGARYVMEEMTEPRLLVY</sequence>
<proteinExistence type="inferred from homology"/>
<dbReference type="PANTHER" id="PTHR42991">
    <property type="entry name" value="ALDEHYDE DEHYDROGENASE"/>
    <property type="match status" value="1"/>
</dbReference>
<dbReference type="Gene3D" id="3.40.309.10">
    <property type="entry name" value="Aldehyde Dehydrogenase, Chain A, domain 2"/>
    <property type="match status" value="1"/>
</dbReference>
<comment type="similarity">
    <text evidence="1 4">Belongs to the aldehyde dehydrogenase family.</text>
</comment>
<dbReference type="GO" id="GO:0008911">
    <property type="term" value="F:lactaldehyde dehydrogenase (NAD+) activity"/>
    <property type="evidence" value="ECO:0007669"/>
    <property type="project" value="TreeGrafter"/>
</dbReference>